<dbReference type="Proteomes" id="UP000276133">
    <property type="component" value="Unassembled WGS sequence"/>
</dbReference>
<dbReference type="InterPro" id="IPR000276">
    <property type="entry name" value="GPCR_Rhodpsn"/>
</dbReference>
<keyword evidence="2" id="KW-1003">Cell membrane</keyword>
<sequence>MERLTKLNQMNEAFENFSFGEKISNSYELFFKHRLWYLSFLLVIALTIFGNMMVVLAVAKNKKLQNTTNYFLMSLALADMLVAILVMPLSLWSELIGYFPFGKIICILWMSGDIFLCTCSIWHMCLMSMDRFFTIRFPLKYGRNKTRKLMMIKISLVWLISCSISIPLLVLGYQNPADLFTEENLVCALNHSQFKLYGSIFAFYIPFLIIAITYSFTIFSLKKIIKKKELCVQSNKSEKKLSLFSNFFFNSDKSSNSMGNSDTKHRISVNPPGISRNNFSEISSKKENFFDQFILKTDDQTIEEKPIKLHLTRSKSDSKINKSLSKILICRSESNALCKKYEKLDKSALKPLNTKMNEKSQMYRKCKNLCEFQSSGDQKEMPILILTSNRSDNELNPEHSENRIRKNSNVSFGSFSFLEYHNPFKEPSMRKTSQNISLLSRISGKSKKKSNISSADLILRSNSLFSSSTKQQIKMYNKQNNEEKALKVLMIIFSMFVLFWSPFFIYYLAWLYFFDDQPYHLHHVQ</sequence>
<feature type="transmembrane region" description="Helical" evidence="11">
    <location>
        <begin position="70"/>
        <end position="89"/>
    </location>
</feature>
<evidence type="ECO:0000256" key="5">
    <source>
        <dbReference type="ARBA" id="ARBA00023040"/>
    </source>
</evidence>
<name>A0A3M7SZ47_BRAPC</name>
<gene>
    <name evidence="13" type="ORF">BpHYR1_035043</name>
</gene>
<evidence type="ECO:0000256" key="9">
    <source>
        <dbReference type="ARBA" id="ARBA00023224"/>
    </source>
</evidence>
<keyword evidence="4 11" id="KW-1133">Transmembrane helix</keyword>
<keyword evidence="5 10" id="KW-0297">G-protein coupled receptor</keyword>
<evidence type="ECO:0000256" key="7">
    <source>
        <dbReference type="ARBA" id="ARBA00023157"/>
    </source>
</evidence>
<comment type="subcellular location">
    <subcellularLocation>
        <location evidence="1">Cell membrane</location>
        <topology evidence="1">Multi-pass membrane protein</topology>
    </subcellularLocation>
</comment>
<dbReference type="PROSITE" id="PS00237">
    <property type="entry name" value="G_PROTEIN_RECEP_F1_1"/>
    <property type="match status" value="1"/>
</dbReference>
<dbReference type="SUPFAM" id="SSF81321">
    <property type="entry name" value="Family A G protein-coupled receptor-like"/>
    <property type="match status" value="1"/>
</dbReference>
<dbReference type="PANTHER" id="PTHR24248:SF125">
    <property type="entry name" value="DOPAMINE D2-LIKE RECEPTOR"/>
    <property type="match status" value="1"/>
</dbReference>
<evidence type="ECO:0000313" key="13">
    <source>
        <dbReference type="EMBL" id="RNA41044.1"/>
    </source>
</evidence>
<comment type="caution">
    <text evidence="13">The sequence shown here is derived from an EMBL/GenBank/DDBJ whole genome shotgun (WGS) entry which is preliminary data.</text>
</comment>
<evidence type="ECO:0000259" key="12">
    <source>
        <dbReference type="PROSITE" id="PS50262"/>
    </source>
</evidence>
<evidence type="ECO:0000256" key="1">
    <source>
        <dbReference type="ARBA" id="ARBA00004651"/>
    </source>
</evidence>
<evidence type="ECO:0000256" key="8">
    <source>
        <dbReference type="ARBA" id="ARBA00023170"/>
    </source>
</evidence>
<evidence type="ECO:0000256" key="6">
    <source>
        <dbReference type="ARBA" id="ARBA00023136"/>
    </source>
</evidence>
<dbReference type="PROSITE" id="PS50262">
    <property type="entry name" value="G_PROTEIN_RECEP_F1_2"/>
    <property type="match status" value="1"/>
</dbReference>
<evidence type="ECO:0000313" key="14">
    <source>
        <dbReference type="Proteomes" id="UP000276133"/>
    </source>
</evidence>
<dbReference type="GO" id="GO:0004930">
    <property type="term" value="F:G protein-coupled receptor activity"/>
    <property type="evidence" value="ECO:0007669"/>
    <property type="project" value="UniProtKB-KW"/>
</dbReference>
<feature type="transmembrane region" description="Helical" evidence="11">
    <location>
        <begin position="150"/>
        <end position="174"/>
    </location>
</feature>
<dbReference type="EMBL" id="REGN01000561">
    <property type="protein sequence ID" value="RNA41044.1"/>
    <property type="molecule type" value="Genomic_DNA"/>
</dbReference>
<keyword evidence="7" id="KW-1015">Disulfide bond</keyword>
<keyword evidence="9 10" id="KW-0807">Transducer</keyword>
<dbReference type="OrthoDB" id="10034726at2759"/>
<feature type="transmembrane region" description="Helical" evidence="11">
    <location>
        <begin position="35"/>
        <end position="58"/>
    </location>
</feature>
<dbReference type="STRING" id="10195.A0A3M7SZ47"/>
<dbReference type="Gene3D" id="1.20.1070.10">
    <property type="entry name" value="Rhodopsin 7-helix transmembrane proteins"/>
    <property type="match status" value="2"/>
</dbReference>
<dbReference type="Pfam" id="PF00001">
    <property type="entry name" value="7tm_1"/>
    <property type="match status" value="1"/>
</dbReference>
<dbReference type="AlphaFoldDB" id="A0A3M7SZ47"/>
<feature type="domain" description="G-protein coupled receptors family 1 profile" evidence="12">
    <location>
        <begin position="50"/>
        <end position="525"/>
    </location>
</feature>
<evidence type="ECO:0000256" key="2">
    <source>
        <dbReference type="ARBA" id="ARBA00022475"/>
    </source>
</evidence>
<dbReference type="InterPro" id="IPR017452">
    <property type="entry name" value="GPCR_Rhodpsn_7TM"/>
</dbReference>
<feature type="transmembrane region" description="Helical" evidence="11">
    <location>
        <begin position="194"/>
        <end position="219"/>
    </location>
</feature>
<accession>A0A3M7SZ47</accession>
<dbReference type="FunFam" id="1.20.1070.10:FF:000523">
    <property type="entry name" value="5-hydroxytryptamine receptor 2B"/>
    <property type="match status" value="1"/>
</dbReference>
<feature type="transmembrane region" description="Helical" evidence="11">
    <location>
        <begin position="101"/>
        <end position="129"/>
    </location>
</feature>
<comment type="similarity">
    <text evidence="10">Belongs to the G-protein coupled receptor 1 family.</text>
</comment>
<reference evidence="13 14" key="1">
    <citation type="journal article" date="2018" name="Sci. Rep.">
        <title>Genomic signatures of local adaptation to the degree of environmental predictability in rotifers.</title>
        <authorList>
            <person name="Franch-Gras L."/>
            <person name="Hahn C."/>
            <person name="Garcia-Roger E.M."/>
            <person name="Carmona M.J."/>
            <person name="Serra M."/>
            <person name="Gomez A."/>
        </authorList>
    </citation>
    <scope>NUCLEOTIDE SEQUENCE [LARGE SCALE GENOMIC DNA]</scope>
    <source>
        <strain evidence="13">HYR1</strain>
    </source>
</reference>
<proteinExistence type="inferred from homology"/>
<dbReference type="SMART" id="SM01381">
    <property type="entry name" value="7TM_GPCR_Srsx"/>
    <property type="match status" value="1"/>
</dbReference>
<keyword evidence="6 11" id="KW-0472">Membrane</keyword>
<evidence type="ECO:0000256" key="4">
    <source>
        <dbReference type="ARBA" id="ARBA00022989"/>
    </source>
</evidence>
<evidence type="ECO:0000256" key="11">
    <source>
        <dbReference type="SAM" id="Phobius"/>
    </source>
</evidence>
<evidence type="ECO:0000256" key="10">
    <source>
        <dbReference type="RuleBase" id="RU000688"/>
    </source>
</evidence>
<organism evidence="13 14">
    <name type="scientific">Brachionus plicatilis</name>
    <name type="common">Marine rotifer</name>
    <name type="synonym">Brachionus muelleri</name>
    <dbReference type="NCBI Taxonomy" id="10195"/>
    <lineage>
        <taxon>Eukaryota</taxon>
        <taxon>Metazoa</taxon>
        <taxon>Spiralia</taxon>
        <taxon>Gnathifera</taxon>
        <taxon>Rotifera</taxon>
        <taxon>Eurotatoria</taxon>
        <taxon>Monogononta</taxon>
        <taxon>Pseudotrocha</taxon>
        <taxon>Ploima</taxon>
        <taxon>Brachionidae</taxon>
        <taxon>Brachionus</taxon>
    </lineage>
</organism>
<keyword evidence="8 10" id="KW-0675">Receptor</keyword>
<dbReference type="PRINTS" id="PR00237">
    <property type="entry name" value="GPCRRHODOPSN"/>
</dbReference>
<dbReference type="GO" id="GO:0005886">
    <property type="term" value="C:plasma membrane"/>
    <property type="evidence" value="ECO:0007669"/>
    <property type="project" value="UniProtKB-SubCell"/>
</dbReference>
<keyword evidence="14" id="KW-1185">Reference proteome</keyword>
<protein>
    <submittedName>
        <fullName evidence="13">5-hydroxytryptamine receptor 2A</fullName>
    </submittedName>
</protein>
<evidence type="ECO:0000256" key="3">
    <source>
        <dbReference type="ARBA" id="ARBA00022692"/>
    </source>
</evidence>
<keyword evidence="3 10" id="KW-0812">Transmembrane</keyword>
<feature type="transmembrane region" description="Helical" evidence="11">
    <location>
        <begin position="488"/>
        <end position="513"/>
    </location>
</feature>
<dbReference type="PANTHER" id="PTHR24248">
    <property type="entry name" value="ADRENERGIC RECEPTOR-RELATED G-PROTEIN COUPLED RECEPTOR"/>
    <property type="match status" value="1"/>
</dbReference>